<keyword evidence="2" id="KW-0460">Magnesium</keyword>
<feature type="binding site" evidence="2">
    <location>
        <position position="93"/>
    </location>
    <ligand>
        <name>Mg(2+)</name>
        <dbReference type="ChEBI" id="CHEBI:18420"/>
        <label>2</label>
    </ligand>
</feature>
<accession>A0A7W6GMU1</accession>
<dbReference type="RefSeq" id="WP_183953646.1">
    <property type="nucleotide sequence ID" value="NZ_JACIEB010000001.1"/>
</dbReference>
<dbReference type="SUPFAM" id="SSF56655">
    <property type="entry name" value="Carbohydrate phosphatase"/>
    <property type="match status" value="1"/>
</dbReference>
<dbReference type="GO" id="GO:0046872">
    <property type="term" value="F:metal ion binding"/>
    <property type="evidence" value="ECO:0007669"/>
    <property type="project" value="UniProtKB-KW"/>
</dbReference>
<dbReference type="AlphaFoldDB" id="A0A7W6GMU1"/>
<dbReference type="GO" id="GO:0008934">
    <property type="term" value="F:inositol monophosphate 1-phosphatase activity"/>
    <property type="evidence" value="ECO:0007669"/>
    <property type="project" value="TreeGrafter"/>
</dbReference>
<name>A0A7W6GMU1_9SPHN</name>
<feature type="binding site" evidence="2">
    <location>
        <position position="215"/>
    </location>
    <ligand>
        <name>Mg(2+)</name>
        <dbReference type="ChEBI" id="CHEBI:18420"/>
        <label>1</label>
        <note>catalytic</note>
    </ligand>
</feature>
<dbReference type="PANTHER" id="PTHR20854:SF4">
    <property type="entry name" value="INOSITOL-1-MONOPHOSPHATASE-RELATED"/>
    <property type="match status" value="1"/>
</dbReference>
<protein>
    <submittedName>
        <fullName evidence="3">Fructose-1,6-bisphosphatase/inositol monophosphatase family enzyme</fullName>
    </submittedName>
</protein>
<evidence type="ECO:0000313" key="3">
    <source>
        <dbReference type="EMBL" id="MBB3980643.1"/>
    </source>
</evidence>
<sequence>MASELYRPVGDLMRKVARDVVMPRFRNLRAEDISEKAANDFVTVADKESEERLAEGLAKLLPEAGMIGEEACAADPAILARAGEGLNWIIDPIDGTGNYAAGKSPFALMIALADGGSTLAGWIYDPVLDRMCHATLGAGAMIDDERIMAKESDGPLPVAALAVSFVPPEEREQITRNAAGRFDIVAIPRCAGEQYPRIALGANDVSIFSRTLPWDHAAGTLFLNEAGGRSARMDGSDYRIGDPGFGLLGASSPRMWDFARAILYA</sequence>
<dbReference type="InterPro" id="IPR000760">
    <property type="entry name" value="Inositol_monophosphatase-like"/>
</dbReference>
<proteinExistence type="inferred from homology"/>
<dbReference type="Proteomes" id="UP000552757">
    <property type="component" value="Unassembled WGS sequence"/>
</dbReference>
<feature type="binding site" evidence="2">
    <location>
        <position position="91"/>
    </location>
    <ligand>
        <name>Mg(2+)</name>
        <dbReference type="ChEBI" id="CHEBI:18420"/>
        <label>1</label>
        <note>catalytic</note>
    </ligand>
</feature>
<keyword evidence="2" id="KW-0479">Metal-binding</keyword>
<dbReference type="EMBL" id="JACIEB010000001">
    <property type="protein sequence ID" value="MBB3980643.1"/>
    <property type="molecule type" value="Genomic_DNA"/>
</dbReference>
<feature type="binding site" evidence="2">
    <location>
        <position position="69"/>
    </location>
    <ligand>
        <name>Mg(2+)</name>
        <dbReference type="ChEBI" id="CHEBI:18420"/>
        <label>1</label>
        <note>catalytic</note>
    </ligand>
</feature>
<evidence type="ECO:0000256" key="1">
    <source>
        <dbReference type="ARBA" id="ARBA00009759"/>
    </source>
</evidence>
<evidence type="ECO:0000256" key="2">
    <source>
        <dbReference type="PIRSR" id="PIRSR600760-2"/>
    </source>
</evidence>
<reference evidence="3 4" key="1">
    <citation type="submission" date="2020-08" db="EMBL/GenBank/DDBJ databases">
        <title>Genomic Encyclopedia of Type Strains, Phase IV (KMG-IV): sequencing the most valuable type-strain genomes for metagenomic binning, comparative biology and taxonomic classification.</title>
        <authorList>
            <person name="Goeker M."/>
        </authorList>
    </citation>
    <scope>NUCLEOTIDE SEQUENCE [LARGE SCALE GENOMIC DNA]</scope>
    <source>
        <strain evidence="3 4">DSM 29348</strain>
    </source>
</reference>
<dbReference type="Gene3D" id="3.30.540.10">
    <property type="entry name" value="Fructose-1,6-Bisphosphatase, subunit A, domain 1"/>
    <property type="match status" value="1"/>
</dbReference>
<dbReference type="GO" id="GO:0006020">
    <property type="term" value="P:inositol metabolic process"/>
    <property type="evidence" value="ECO:0007669"/>
    <property type="project" value="TreeGrafter"/>
</dbReference>
<gene>
    <name evidence="3" type="ORF">GGR44_000274</name>
</gene>
<organism evidence="3 4">
    <name type="scientific">Sphingobium fontiphilum</name>
    <dbReference type="NCBI Taxonomy" id="944425"/>
    <lineage>
        <taxon>Bacteria</taxon>
        <taxon>Pseudomonadati</taxon>
        <taxon>Pseudomonadota</taxon>
        <taxon>Alphaproteobacteria</taxon>
        <taxon>Sphingomonadales</taxon>
        <taxon>Sphingomonadaceae</taxon>
        <taxon>Sphingobium</taxon>
    </lineage>
</organism>
<feature type="binding site" evidence="2">
    <location>
        <position position="94"/>
    </location>
    <ligand>
        <name>Mg(2+)</name>
        <dbReference type="ChEBI" id="CHEBI:18420"/>
        <label>1</label>
        <note>catalytic</note>
    </ligand>
</feature>
<dbReference type="Gene3D" id="3.40.190.80">
    <property type="match status" value="1"/>
</dbReference>
<comment type="caution">
    <text evidence="3">The sequence shown here is derived from an EMBL/GenBank/DDBJ whole genome shotgun (WGS) entry which is preliminary data.</text>
</comment>
<dbReference type="Pfam" id="PF00459">
    <property type="entry name" value="Inositol_P"/>
    <property type="match status" value="1"/>
</dbReference>
<keyword evidence="4" id="KW-1185">Reference proteome</keyword>
<comment type="similarity">
    <text evidence="1">Belongs to the inositol monophosphatase superfamily.</text>
</comment>
<comment type="cofactor">
    <cofactor evidence="2">
        <name>Mg(2+)</name>
        <dbReference type="ChEBI" id="CHEBI:18420"/>
    </cofactor>
</comment>
<evidence type="ECO:0000313" key="4">
    <source>
        <dbReference type="Proteomes" id="UP000552757"/>
    </source>
</evidence>
<dbReference type="PANTHER" id="PTHR20854">
    <property type="entry name" value="INOSITOL MONOPHOSPHATASE"/>
    <property type="match status" value="1"/>
</dbReference>
<dbReference type="PRINTS" id="PR00377">
    <property type="entry name" value="IMPHPHTASES"/>
</dbReference>
<dbReference type="GO" id="GO:0007165">
    <property type="term" value="P:signal transduction"/>
    <property type="evidence" value="ECO:0007669"/>
    <property type="project" value="TreeGrafter"/>
</dbReference>